<gene>
    <name evidence="2" type="ORF">LIER_10038</name>
</gene>
<keyword evidence="3" id="KW-1185">Reference proteome</keyword>
<dbReference type="GO" id="GO:0003676">
    <property type="term" value="F:nucleic acid binding"/>
    <property type="evidence" value="ECO:0007669"/>
    <property type="project" value="InterPro"/>
</dbReference>
<name>A0AAV3PHY5_LITER</name>
<dbReference type="Proteomes" id="UP001454036">
    <property type="component" value="Unassembled WGS sequence"/>
</dbReference>
<dbReference type="EMBL" id="BAABME010001754">
    <property type="protein sequence ID" value="GAA0151289.1"/>
    <property type="molecule type" value="Genomic_DNA"/>
</dbReference>
<dbReference type="Gene3D" id="3.30.420.10">
    <property type="entry name" value="Ribonuclease H-like superfamily/Ribonuclease H"/>
    <property type="match status" value="1"/>
</dbReference>
<dbReference type="PANTHER" id="PTHR47723:SF24">
    <property type="entry name" value="RNASE H TYPE-1 DOMAIN-CONTAINING PROTEIN"/>
    <property type="match status" value="1"/>
</dbReference>
<sequence>MIINQECNLASDFIKAMGAAHSTSDNGVVVVSISVQQGRWKLPRAYYIKLNCDARWCKDSSSVTVGIVARGDQEDYKWAFFKQFKSVTNAFATKALANREGLQFAWVNKFSAVEIESDCKEIVRVLNGEIRTPMEVEVVVEDILYLTRYWEVKFQYVRRAINNVAHCVAQWDHRGGGGDGS</sequence>
<dbReference type="InterPro" id="IPR036397">
    <property type="entry name" value="RNaseH_sf"/>
</dbReference>
<evidence type="ECO:0000313" key="2">
    <source>
        <dbReference type="EMBL" id="GAA0151289.1"/>
    </source>
</evidence>
<reference evidence="2 3" key="1">
    <citation type="submission" date="2024-01" db="EMBL/GenBank/DDBJ databases">
        <title>The complete chloroplast genome sequence of Lithospermum erythrorhizon: insights into the phylogenetic relationship among Boraginaceae species and the maternal lineages of purple gromwells.</title>
        <authorList>
            <person name="Okada T."/>
            <person name="Watanabe K."/>
        </authorList>
    </citation>
    <scope>NUCLEOTIDE SEQUENCE [LARGE SCALE GENOMIC DNA]</scope>
</reference>
<comment type="caution">
    <text evidence="2">The sequence shown here is derived from an EMBL/GenBank/DDBJ whole genome shotgun (WGS) entry which is preliminary data.</text>
</comment>
<dbReference type="InterPro" id="IPR012337">
    <property type="entry name" value="RNaseH-like_sf"/>
</dbReference>
<dbReference type="InterPro" id="IPR053151">
    <property type="entry name" value="RNase_H-like"/>
</dbReference>
<dbReference type="CDD" id="cd06222">
    <property type="entry name" value="RNase_H_like"/>
    <property type="match status" value="1"/>
</dbReference>
<evidence type="ECO:0000313" key="3">
    <source>
        <dbReference type="Proteomes" id="UP001454036"/>
    </source>
</evidence>
<dbReference type="GO" id="GO:0004523">
    <property type="term" value="F:RNA-DNA hybrid ribonuclease activity"/>
    <property type="evidence" value="ECO:0007669"/>
    <property type="project" value="InterPro"/>
</dbReference>
<dbReference type="PANTHER" id="PTHR47723">
    <property type="entry name" value="OS05G0353850 PROTEIN"/>
    <property type="match status" value="1"/>
</dbReference>
<feature type="domain" description="RNase H type-1" evidence="1">
    <location>
        <begin position="51"/>
        <end position="171"/>
    </location>
</feature>
<protein>
    <recommendedName>
        <fullName evidence="1">RNase H type-1 domain-containing protein</fullName>
    </recommendedName>
</protein>
<proteinExistence type="predicted"/>
<dbReference type="SUPFAM" id="SSF53098">
    <property type="entry name" value="Ribonuclease H-like"/>
    <property type="match status" value="1"/>
</dbReference>
<dbReference type="InterPro" id="IPR002156">
    <property type="entry name" value="RNaseH_domain"/>
</dbReference>
<dbReference type="AlphaFoldDB" id="A0AAV3PHY5"/>
<accession>A0AAV3PHY5</accession>
<dbReference type="Pfam" id="PF13456">
    <property type="entry name" value="RVT_3"/>
    <property type="match status" value="1"/>
</dbReference>
<evidence type="ECO:0000259" key="1">
    <source>
        <dbReference type="Pfam" id="PF13456"/>
    </source>
</evidence>
<organism evidence="2 3">
    <name type="scientific">Lithospermum erythrorhizon</name>
    <name type="common">Purple gromwell</name>
    <name type="synonym">Lithospermum officinale var. erythrorhizon</name>
    <dbReference type="NCBI Taxonomy" id="34254"/>
    <lineage>
        <taxon>Eukaryota</taxon>
        <taxon>Viridiplantae</taxon>
        <taxon>Streptophyta</taxon>
        <taxon>Embryophyta</taxon>
        <taxon>Tracheophyta</taxon>
        <taxon>Spermatophyta</taxon>
        <taxon>Magnoliopsida</taxon>
        <taxon>eudicotyledons</taxon>
        <taxon>Gunneridae</taxon>
        <taxon>Pentapetalae</taxon>
        <taxon>asterids</taxon>
        <taxon>lamiids</taxon>
        <taxon>Boraginales</taxon>
        <taxon>Boraginaceae</taxon>
        <taxon>Boraginoideae</taxon>
        <taxon>Lithospermeae</taxon>
        <taxon>Lithospermum</taxon>
    </lineage>
</organism>
<dbReference type="InterPro" id="IPR044730">
    <property type="entry name" value="RNase_H-like_dom_plant"/>
</dbReference>